<dbReference type="PANTHER" id="PTHR43566">
    <property type="entry name" value="CONSERVED PROTEIN"/>
    <property type="match status" value="1"/>
</dbReference>
<dbReference type="SUPFAM" id="SSF52200">
    <property type="entry name" value="Toll/Interleukin receptor TIR domain"/>
    <property type="match status" value="1"/>
</dbReference>
<evidence type="ECO:0000259" key="3">
    <source>
        <dbReference type="Pfam" id="PF13635"/>
    </source>
</evidence>
<evidence type="ECO:0000313" key="6">
    <source>
        <dbReference type="Proteomes" id="UP000280819"/>
    </source>
</evidence>
<organism evidence="5 6">
    <name type="scientific">Arachnia propionica</name>
    <dbReference type="NCBI Taxonomy" id="1750"/>
    <lineage>
        <taxon>Bacteria</taxon>
        <taxon>Bacillati</taxon>
        <taxon>Actinomycetota</taxon>
        <taxon>Actinomycetes</taxon>
        <taxon>Propionibacteriales</taxon>
        <taxon>Propionibacteriaceae</taxon>
        <taxon>Arachnia</taxon>
    </lineage>
</organism>
<sequence>MSFRYRNRGLQQALPQHASHKVLILEGRRAVGKSSLVRHLQDQGQYRSYRSLNDPAERARAAAEPMRWLEGLARPAIVDEAQLVPDLTRAAKELVDRLPEEHQLLLTGSASVGRGTMAGSDPLVGRSTRLRLHPFTSFELTASPQRTIPSLIDLLFDAPLETSELRALTQRHLVALVRTGGMPSYCLPAIPLTRSALESRVRSDTLALLGDQLLPGERLDVGIAQAVLDAVLRIPGGQFNATRLGQGLDLDQRTVSRYVQLLERRFLLTQLHNLRAGVARASRVMPKVHATDTSATCEVLSRSGHDVADSPEALGQVLESWVVQQLMGSLGWTEVPSQLFYWRDNKTGDEVDAVLLDGTGRRVGVEVKLASAVAPKDLKGLRALRDNGGLHRGFVVHTGSAMEQLDEDIWALPLSALTDPSAWSSTPQSTTGKEIITVTAPAPDTPSVFLSYVHNDDETFDGLLVSFAEQVAKAYQTETGTSLELIVDRSSINWGERWRNRLTTELARANFLLAMVTPSYIRSKVCREEFLEFRAGEATKGHDGILALLVKDPRWNRPDVAGDPGVAQIRETMSERQWLTLEHPLEELEVGTSQFRRTAQAVAKALAKRVDAFDSAPPPAESTSEASEQDDEDGLLELQERIHDVLMPRFTARASEFDQALRELFQDFTAKFNSLPQGRPPQSSTLTSITHRLEPRRTHLDETNSALSASWRDLEKALDQVVRTATHPAAAEALPSLREELLAVLHHTEHVELETISKRVQALALMSRSLKPLSRSVEAALQTFRSIEKAAELWQRHLR</sequence>
<evidence type="ECO:0000259" key="4">
    <source>
        <dbReference type="Pfam" id="PF13676"/>
    </source>
</evidence>
<feature type="domain" description="TIR" evidence="4">
    <location>
        <begin position="448"/>
        <end position="560"/>
    </location>
</feature>
<dbReference type="Gene3D" id="3.40.50.10140">
    <property type="entry name" value="Toll/interleukin-1 receptor homology (TIR) domain"/>
    <property type="match status" value="1"/>
</dbReference>
<feature type="region of interest" description="Disordered" evidence="1">
    <location>
        <begin position="613"/>
        <end position="633"/>
    </location>
</feature>
<dbReference type="Pfam" id="PF13676">
    <property type="entry name" value="TIR_2"/>
    <property type="match status" value="1"/>
</dbReference>
<dbReference type="Proteomes" id="UP000280819">
    <property type="component" value="Unassembled WGS sequence"/>
</dbReference>
<dbReference type="OrthoDB" id="9147462at2"/>
<evidence type="ECO:0000256" key="1">
    <source>
        <dbReference type="SAM" id="MobiDB-lite"/>
    </source>
</evidence>
<dbReference type="Pfam" id="PF13173">
    <property type="entry name" value="AAA_14"/>
    <property type="match status" value="1"/>
</dbReference>
<comment type="caution">
    <text evidence="5">The sequence shown here is derived from an EMBL/GenBank/DDBJ whole genome shotgun (WGS) entry which is preliminary data.</text>
</comment>
<gene>
    <name evidence="5" type="ORF">EII34_04375</name>
</gene>
<dbReference type="InterPro" id="IPR025420">
    <property type="entry name" value="DUF4143"/>
</dbReference>
<protein>
    <submittedName>
        <fullName evidence="5">DUF4143 domain-containing protein</fullName>
    </submittedName>
</protein>
<dbReference type="InterPro" id="IPR041682">
    <property type="entry name" value="AAA_14"/>
</dbReference>
<evidence type="ECO:0000313" key="5">
    <source>
        <dbReference type="EMBL" id="RRD06353.1"/>
    </source>
</evidence>
<dbReference type="Pfam" id="PF13635">
    <property type="entry name" value="DUF4143"/>
    <property type="match status" value="1"/>
</dbReference>
<reference evidence="5 6" key="1">
    <citation type="submission" date="2018-11" db="EMBL/GenBank/DDBJ databases">
        <title>Genomes From Bacteria Associated with the Canine Oral Cavity: a Test Case for Automated Genome-Based Taxonomic Assignment.</title>
        <authorList>
            <person name="Coil D.A."/>
            <person name="Jospin G."/>
            <person name="Darling A.E."/>
            <person name="Wallis C."/>
            <person name="Davis I.J."/>
            <person name="Harris S."/>
            <person name="Eisen J.A."/>
            <person name="Holcombe L.J."/>
            <person name="O'Flynn C."/>
        </authorList>
    </citation>
    <scope>NUCLEOTIDE SEQUENCE [LARGE SCALE GENOMIC DNA]</scope>
    <source>
        <strain evidence="5 6">OH887_COT-365</strain>
    </source>
</reference>
<name>A0A3P1TCY6_9ACTN</name>
<evidence type="ECO:0000259" key="2">
    <source>
        <dbReference type="Pfam" id="PF13173"/>
    </source>
</evidence>
<feature type="domain" description="AAA" evidence="2">
    <location>
        <begin position="20"/>
        <end position="139"/>
    </location>
</feature>
<dbReference type="AlphaFoldDB" id="A0A3P1TCY6"/>
<dbReference type="PANTHER" id="PTHR43566:SF2">
    <property type="entry name" value="DUF4143 DOMAIN-CONTAINING PROTEIN"/>
    <property type="match status" value="1"/>
</dbReference>
<accession>A0A3P1TCY6</accession>
<dbReference type="EMBL" id="RQZG01000003">
    <property type="protein sequence ID" value="RRD06353.1"/>
    <property type="molecule type" value="Genomic_DNA"/>
</dbReference>
<feature type="domain" description="DUF4143" evidence="3">
    <location>
        <begin position="224"/>
        <end position="369"/>
    </location>
</feature>
<proteinExistence type="predicted"/>
<dbReference type="InterPro" id="IPR000157">
    <property type="entry name" value="TIR_dom"/>
</dbReference>
<dbReference type="RefSeq" id="WP_124843299.1">
    <property type="nucleotide sequence ID" value="NZ_RQZG01000003.1"/>
</dbReference>
<dbReference type="InterPro" id="IPR035897">
    <property type="entry name" value="Toll_tir_struct_dom_sf"/>
</dbReference>
<dbReference type="GO" id="GO:0007165">
    <property type="term" value="P:signal transduction"/>
    <property type="evidence" value="ECO:0007669"/>
    <property type="project" value="InterPro"/>
</dbReference>